<dbReference type="STRING" id="106549.A0A540N4B5"/>
<dbReference type="AlphaFoldDB" id="A0A540N4B5"/>
<dbReference type="InterPro" id="IPR027417">
    <property type="entry name" value="P-loop_NTPase"/>
</dbReference>
<organism evidence="3 4">
    <name type="scientific">Malus baccata</name>
    <name type="common">Siberian crab apple</name>
    <name type="synonym">Pyrus baccata</name>
    <dbReference type="NCBI Taxonomy" id="106549"/>
    <lineage>
        <taxon>Eukaryota</taxon>
        <taxon>Viridiplantae</taxon>
        <taxon>Streptophyta</taxon>
        <taxon>Embryophyta</taxon>
        <taxon>Tracheophyta</taxon>
        <taxon>Spermatophyta</taxon>
        <taxon>Magnoliopsida</taxon>
        <taxon>eudicotyledons</taxon>
        <taxon>Gunneridae</taxon>
        <taxon>Pentapetalae</taxon>
        <taxon>rosids</taxon>
        <taxon>fabids</taxon>
        <taxon>Rosales</taxon>
        <taxon>Rosaceae</taxon>
        <taxon>Amygdaloideae</taxon>
        <taxon>Maleae</taxon>
        <taxon>Malus</taxon>
    </lineage>
</organism>
<evidence type="ECO:0000259" key="2">
    <source>
        <dbReference type="PROSITE" id="PS51194"/>
    </source>
</evidence>
<keyword evidence="4" id="KW-1185">Reference proteome</keyword>
<dbReference type="InterPro" id="IPR001650">
    <property type="entry name" value="Helicase_C-like"/>
</dbReference>
<dbReference type="Proteomes" id="UP000315295">
    <property type="component" value="Unassembled WGS sequence"/>
</dbReference>
<dbReference type="EMBL" id="VIEB01000114">
    <property type="protein sequence ID" value="TQE05891.1"/>
    <property type="molecule type" value="Genomic_DNA"/>
</dbReference>
<protein>
    <recommendedName>
        <fullName evidence="2">Helicase C-terminal domain-containing protein</fullName>
    </recommendedName>
</protein>
<dbReference type="Gene3D" id="3.40.50.10810">
    <property type="entry name" value="Tandem AAA-ATPase domain"/>
    <property type="match status" value="1"/>
</dbReference>
<evidence type="ECO:0000256" key="1">
    <source>
        <dbReference type="ARBA" id="ARBA00022801"/>
    </source>
</evidence>
<dbReference type="Pfam" id="PF00176">
    <property type="entry name" value="SNF2-rel_dom"/>
    <property type="match status" value="1"/>
</dbReference>
<dbReference type="CDD" id="cd18793">
    <property type="entry name" value="SF2_C_SNF"/>
    <property type="match status" value="1"/>
</dbReference>
<accession>A0A540N4B5</accession>
<comment type="caution">
    <text evidence="3">The sequence shown here is derived from an EMBL/GenBank/DDBJ whole genome shotgun (WGS) entry which is preliminary data.</text>
</comment>
<dbReference type="InterPro" id="IPR000330">
    <property type="entry name" value="SNF2_N"/>
</dbReference>
<feature type="domain" description="Helicase C-terminal" evidence="2">
    <location>
        <begin position="27"/>
        <end position="184"/>
    </location>
</feature>
<evidence type="ECO:0000313" key="4">
    <source>
        <dbReference type="Proteomes" id="UP000315295"/>
    </source>
</evidence>
<dbReference type="GO" id="GO:0016787">
    <property type="term" value="F:hydrolase activity"/>
    <property type="evidence" value="ECO:0007669"/>
    <property type="project" value="UniProtKB-KW"/>
</dbReference>
<keyword evidence="1" id="KW-0378">Hydrolase</keyword>
<dbReference type="GO" id="GO:0005524">
    <property type="term" value="F:ATP binding"/>
    <property type="evidence" value="ECO:0007669"/>
    <property type="project" value="InterPro"/>
</dbReference>
<dbReference type="Gene3D" id="3.40.50.300">
    <property type="entry name" value="P-loop containing nucleotide triphosphate hydrolases"/>
    <property type="match status" value="2"/>
</dbReference>
<reference evidence="3 4" key="1">
    <citation type="journal article" date="2019" name="G3 (Bethesda)">
        <title>Sequencing of a Wild Apple (Malus baccata) Genome Unravels the Differences Between Cultivated and Wild Apple Species Regarding Disease Resistance and Cold Tolerance.</title>
        <authorList>
            <person name="Chen X."/>
        </authorList>
    </citation>
    <scope>NUCLEOTIDE SEQUENCE [LARGE SCALE GENOMIC DNA]</scope>
    <source>
        <strain evidence="4">cv. Shandingzi</strain>
        <tissue evidence="3">Leaves</tissue>
    </source>
</reference>
<dbReference type="PANTHER" id="PTHR10799">
    <property type="entry name" value="SNF2/RAD54 HELICASE FAMILY"/>
    <property type="match status" value="1"/>
</dbReference>
<dbReference type="InterPro" id="IPR038718">
    <property type="entry name" value="SNF2-like_sf"/>
</dbReference>
<dbReference type="SUPFAM" id="SSF52540">
    <property type="entry name" value="P-loop containing nucleoside triphosphate hydrolases"/>
    <property type="match status" value="1"/>
</dbReference>
<proteinExistence type="predicted"/>
<name>A0A540N4B5_MALBA</name>
<evidence type="ECO:0000313" key="3">
    <source>
        <dbReference type="EMBL" id="TQE05891.1"/>
    </source>
</evidence>
<dbReference type="SMART" id="SM00490">
    <property type="entry name" value="HELICc"/>
    <property type="match status" value="1"/>
</dbReference>
<sequence length="184" mass="20833">MKKIMDFTLGLTIPVGPFISRRLKSDVMQQLVPKIQRVEYVIMDKEQDDAYKEAIQEYRAASQARIAKTLEVYSNSILKVLLGKSPTILFSFLCFLSVNPYLPNVSKSWRPQEQTMVNTFNNDTSIFACLLSTRAGGQGLNLVGADTVVIHDMDFNSQIDRQAEDHCHRIGQVKPVTIYMFAPL</sequence>
<dbReference type="PROSITE" id="PS51194">
    <property type="entry name" value="HELICASE_CTER"/>
    <property type="match status" value="1"/>
</dbReference>
<dbReference type="Pfam" id="PF00271">
    <property type="entry name" value="Helicase_C"/>
    <property type="match status" value="1"/>
</dbReference>
<dbReference type="InterPro" id="IPR049730">
    <property type="entry name" value="SNF2/RAD54-like_C"/>
</dbReference>
<gene>
    <name evidence="3" type="ORF">C1H46_008574</name>
</gene>